<dbReference type="GO" id="GO:0005975">
    <property type="term" value="P:carbohydrate metabolic process"/>
    <property type="evidence" value="ECO:0007669"/>
    <property type="project" value="InterPro"/>
</dbReference>
<protein>
    <submittedName>
        <fullName evidence="6">Putative deacetylase</fullName>
        <ecNumber evidence="6">3.5.1.-</ecNumber>
    </submittedName>
</protein>
<dbReference type="PANTHER" id="PTHR34216">
    <property type="match status" value="1"/>
</dbReference>
<dbReference type="SUPFAM" id="SSF88713">
    <property type="entry name" value="Glycoside hydrolase/deacetylase"/>
    <property type="match status" value="1"/>
</dbReference>
<keyword evidence="4" id="KW-1133">Transmembrane helix</keyword>
<sequence>MKSRRKRRKTLLTVINLSLLFSSLLALLALFFLLRQPEQSKENQLESASSQQVTKQEEKASSEQVNWTVQDQPVKIPILMYHAIHEMAPEEAANANLIVSPTTFESQIKRLVDEGYYFLSPEEAYRALTENSLPSSKVVWLTFDDSLLDFYTIAYPIMTKYKVKATNNVITGYTESSKAGHLSIDQIKEMAKNGMSFQSHTVNHPDLEMSAQETQESELSQSKSYLDTVLKQETTAIAYPAGRYSQTTLSLAEHSYKLGVTTNEGIASADDGLLSLKRIRILPNTDPDTLIASMTS</sequence>
<evidence type="ECO:0000256" key="3">
    <source>
        <dbReference type="SAM" id="MobiDB-lite"/>
    </source>
</evidence>
<accession>A0A2X3VZE4</accession>
<name>A0A2X3VZE4_9STRE</name>
<feature type="domain" description="NodB homology" evidence="5">
    <location>
        <begin position="137"/>
        <end position="296"/>
    </location>
</feature>
<feature type="transmembrane region" description="Helical" evidence="4">
    <location>
        <begin position="12"/>
        <end position="34"/>
    </location>
</feature>
<dbReference type="EMBL" id="LS483343">
    <property type="protein sequence ID" value="SQF40439.1"/>
    <property type="molecule type" value="Genomic_DNA"/>
</dbReference>
<dbReference type="InterPro" id="IPR011330">
    <property type="entry name" value="Glyco_hydro/deAcase_b/a-brl"/>
</dbReference>
<evidence type="ECO:0000256" key="1">
    <source>
        <dbReference type="ARBA" id="ARBA00004613"/>
    </source>
</evidence>
<gene>
    <name evidence="6" type="primary">icaB</name>
    <name evidence="6" type="ORF">NCTC12278_01008</name>
</gene>
<evidence type="ECO:0000313" key="7">
    <source>
        <dbReference type="Proteomes" id="UP000249495"/>
    </source>
</evidence>
<dbReference type="Proteomes" id="UP000249495">
    <property type="component" value="Chromosome 1"/>
</dbReference>
<dbReference type="KEGG" id="sfer:NCTC12278_01008"/>
<dbReference type="PANTHER" id="PTHR34216:SF3">
    <property type="entry name" value="POLY-BETA-1,6-N-ACETYL-D-GLUCOSAMINE N-DEACETYLASE"/>
    <property type="match status" value="1"/>
</dbReference>
<proteinExistence type="predicted"/>
<dbReference type="InterPro" id="IPR002509">
    <property type="entry name" value="NODB_dom"/>
</dbReference>
<comment type="subcellular location">
    <subcellularLocation>
        <location evidence="1">Secreted</location>
    </subcellularLocation>
</comment>
<dbReference type="GO" id="GO:0005576">
    <property type="term" value="C:extracellular region"/>
    <property type="evidence" value="ECO:0007669"/>
    <property type="project" value="UniProtKB-SubCell"/>
</dbReference>
<evidence type="ECO:0000259" key="5">
    <source>
        <dbReference type="PROSITE" id="PS51677"/>
    </source>
</evidence>
<organism evidence="6 7">
    <name type="scientific">Streptococcus ferus</name>
    <dbReference type="NCBI Taxonomy" id="1345"/>
    <lineage>
        <taxon>Bacteria</taxon>
        <taxon>Bacillati</taxon>
        <taxon>Bacillota</taxon>
        <taxon>Bacilli</taxon>
        <taxon>Lactobacillales</taxon>
        <taxon>Streptococcaceae</taxon>
        <taxon>Streptococcus</taxon>
    </lineage>
</organism>
<dbReference type="PROSITE" id="PS51677">
    <property type="entry name" value="NODB"/>
    <property type="match status" value="1"/>
</dbReference>
<dbReference type="Gene3D" id="3.20.20.370">
    <property type="entry name" value="Glycoside hydrolase/deacetylase"/>
    <property type="match status" value="1"/>
</dbReference>
<dbReference type="InterPro" id="IPR051398">
    <property type="entry name" value="Polysacch_Deacetylase"/>
</dbReference>
<dbReference type="CDD" id="cd10918">
    <property type="entry name" value="CE4_NodB_like_5s_6s"/>
    <property type="match status" value="1"/>
</dbReference>
<keyword evidence="4" id="KW-0472">Membrane</keyword>
<evidence type="ECO:0000256" key="2">
    <source>
        <dbReference type="ARBA" id="ARBA00022729"/>
    </source>
</evidence>
<reference evidence="6 7" key="1">
    <citation type="submission" date="2018-06" db="EMBL/GenBank/DDBJ databases">
        <authorList>
            <consortium name="Pathogen Informatics"/>
            <person name="Doyle S."/>
        </authorList>
    </citation>
    <scope>NUCLEOTIDE SEQUENCE [LARGE SCALE GENOMIC DNA]</scope>
    <source>
        <strain evidence="6 7">NCTC12278</strain>
    </source>
</reference>
<keyword evidence="4" id="KW-0812">Transmembrane</keyword>
<feature type="region of interest" description="Disordered" evidence="3">
    <location>
        <begin position="44"/>
        <end position="64"/>
    </location>
</feature>
<evidence type="ECO:0000313" key="6">
    <source>
        <dbReference type="EMBL" id="SQF40439.1"/>
    </source>
</evidence>
<dbReference type="Pfam" id="PF01522">
    <property type="entry name" value="Polysacc_deac_1"/>
    <property type="match status" value="1"/>
</dbReference>
<dbReference type="OrthoDB" id="9778320at2"/>
<dbReference type="GO" id="GO:0016810">
    <property type="term" value="F:hydrolase activity, acting on carbon-nitrogen (but not peptide) bonds"/>
    <property type="evidence" value="ECO:0007669"/>
    <property type="project" value="InterPro"/>
</dbReference>
<dbReference type="STRING" id="1123303.GCA_000372425_00536"/>
<keyword evidence="6" id="KW-0378">Hydrolase</keyword>
<keyword evidence="2" id="KW-0732">Signal</keyword>
<dbReference type="RefSeq" id="WP_018029865.1">
    <property type="nucleotide sequence ID" value="NZ_LS483343.1"/>
</dbReference>
<evidence type="ECO:0000256" key="4">
    <source>
        <dbReference type="SAM" id="Phobius"/>
    </source>
</evidence>
<keyword evidence="7" id="KW-1185">Reference proteome</keyword>
<feature type="compositionally biased region" description="Polar residues" evidence="3">
    <location>
        <begin position="45"/>
        <end position="54"/>
    </location>
</feature>
<dbReference type="AlphaFoldDB" id="A0A2X3VZE4"/>
<dbReference type="EC" id="3.5.1.-" evidence="6"/>